<organism evidence="14 15">
    <name type="scientific">Thamnocephalis sphaerospora</name>
    <dbReference type="NCBI Taxonomy" id="78915"/>
    <lineage>
        <taxon>Eukaryota</taxon>
        <taxon>Fungi</taxon>
        <taxon>Fungi incertae sedis</taxon>
        <taxon>Zoopagomycota</taxon>
        <taxon>Zoopagomycotina</taxon>
        <taxon>Zoopagomycetes</taxon>
        <taxon>Zoopagales</taxon>
        <taxon>Sigmoideomycetaceae</taxon>
        <taxon>Thamnocephalis</taxon>
    </lineage>
</organism>
<gene>
    <name evidence="14" type="ORF">THASP1DRAFT_13815</name>
</gene>
<evidence type="ECO:0000256" key="9">
    <source>
        <dbReference type="ARBA" id="ARBA00023002"/>
    </source>
</evidence>
<protein>
    <recommendedName>
        <fullName evidence="4">cytochrome-b5 reductase</fullName>
        <ecNumber evidence="4">1.6.2.2</ecNumber>
    </recommendedName>
</protein>
<evidence type="ECO:0000256" key="11">
    <source>
        <dbReference type="ARBA" id="ARBA00023136"/>
    </source>
</evidence>
<dbReference type="EMBL" id="KZ992489">
    <property type="protein sequence ID" value="RKP09778.1"/>
    <property type="molecule type" value="Genomic_DNA"/>
</dbReference>
<evidence type="ECO:0000256" key="7">
    <source>
        <dbReference type="ARBA" id="ARBA00022827"/>
    </source>
</evidence>
<feature type="binding site" evidence="12">
    <location>
        <position position="112"/>
    </location>
    <ligand>
        <name>FAD</name>
        <dbReference type="ChEBI" id="CHEBI:57692"/>
    </ligand>
</feature>
<dbReference type="InterPro" id="IPR017927">
    <property type="entry name" value="FAD-bd_FR_type"/>
</dbReference>
<dbReference type="PANTHER" id="PTHR19370">
    <property type="entry name" value="NADH-CYTOCHROME B5 REDUCTASE"/>
    <property type="match status" value="1"/>
</dbReference>
<evidence type="ECO:0000256" key="3">
    <source>
        <dbReference type="ARBA" id="ARBA00006105"/>
    </source>
</evidence>
<keyword evidence="6" id="KW-0812">Transmembrane</keyword>
<accession>A0A4P9XU88</accession>
<feature type="domain" description="FAD-binding FR-type" evidence="13">
    <location>
        <begin position="39"/>
        <end position="146"/>
    </location>
</feature>
<evidence type="ECO:0000313" key="14">
    <source>
        <dbReference type="EMBL" id="RKP09778.1"/>
    </source>
</evidence>
<keyword evidence="7 12" id="KW-0274">FAD</keyword>
<dbReference type="GO" id="GO:0090524">
    <property type="term" value="F:cytochrome-b5 reductase activity, acting on NADH"/>
    <property type="evidence" value="ECO:0007669"/>
    <property type="project" value="UniProtKB-EC"/>
</dbReference>
<dbReference type="SUPFAM" id="SSF63380">
    <property type="entry name" value="Riboflavin synthase domain-like"/>
    <property type="match status" value="1"/>
</dbReference>
<keyword evidence="8" id="KW-1133">Transmembrane helix</keyword>
<dbReference type="STRING" id="78915.A0A4P9XU88"/>
<feature type="binding site" evidence="12">
    <location>
        <position position="120"/>
    </location>
    <ligand>
        <name>FAD</name>
        <dbReference type="ChEBI" id="CHEBI:57692"/>
    </ligand>
</feature>
<dbReference type="InterPro" id="IPR039261">
    <property type="entry name" value="FNR_nucleotide-bd"/>
</dbReference>
<dbReference type="InterPro" id="IPR001433">
    <property type="entry name" value="OxRdtase_FAD/NAD-bd"/>
</dbReference>
<feature type="binding site" evidence="12">
    <location>
        <position position="97"/>
    </location>
    <ligand>
        <name>FAD</name>
        <dbReference type="ChEBI" id="CHEBI:57692"/>
    </ligand>
</feature>
<comment type="subcellular location">
    <subcellularLocation>
        <location evidence="2">Mitochondrion outer membrane</location>
        <topology evidence="2">Single-pass membrane protein</topology>
    </subcellularLocation>
</comment>
<evidence type="ECO:0000256" key="6">
    <source>
        <dbReference type="ARBA" id="ARBA00022692"/>
    </source>
</evidence>
<evidence type="ECO:0000256" key="8">
    <source>
        <dbReference type="ARBA" id="ARBA00022989"/>
    </source>
</evidence>
<feature type="binding site" evidence="12">
    <location>
        <position position="114"/>
    </location>
    <ligand>
        <name>FAD</name>
        <dbReference type="ChEBI" id="CHEBI:57692"/>
    </ligand>
</feature>
<evidence type="ECO:0000256" key="12">
    <source>
        <dbReference type="PIRSR" id="PIRSR601834-1"/>
    </source>
</evidence>
<keyword evidence="11" id="KW-0472">Membrane</keyword>
<comment type="similarity">
    <text evidence="3">Belongs to the flavoprotein pyridine nucleotide cytochrome reductase family.</text>
</comment>
<dbReference type="InterPro" id="IPR008333">
    <property type="entry name" value="Cbr1-like_FAD-bd_dom"/>
</dbReference>
<dbReference type="OrthoDB" id="432685at2759"/>
<dbReference type="PRINTS" id="PR00406">
    <property type="entry name" value="CYTB5RDTASE"/>
</dbReference>
<evidence type="ECO:0000256" key="4">
    <source>
        <dbReference type="ARBA" id="ARBA00012011"/>
    </source>
</evidence>
<dbReference type="FunFam" id="3.40.50.80:FF:000009">
    <property type="entry name" value="NADH-cytochrome b5 reductase"/>
    <property type="match status" value="1"/>
</dbReference>
<comment type="cofactor">
    <cofactor evidence="1 12">
        <name>FAD</name>
        <dbReference type="ChEBI" id="CHEBI:57692"/>
    </cofactor>
</comment>
<dbReference type="SUPFAM" id="SSF52343">
    <property type="entry name" value="Ferredoxin reductase-like, C-terminal NADP-linked domain"/>
    <property type="match status" value="1"/>
</dbReference>
<feature type="binding site" evidence="12">
    <location>
        <position position="95"/>
    </location>
    <ligand>
        <name>FAD</name>
        <dbReference type="ChEBI" id="CHEBI:57692"/>
    </ligand>
</feature>
<dbReference type="InterPro" id="IPR017938">
    <property type="entry name" value="Riboflavin_synthase-like_b-brl"/>
</dbReference>
<dbReference type="PANTHER" id="PTHR19370:SF171">
    <property type="entry name" value="NADH-CYTOCHROME B5 REDUCTASE 2"/>
    <property type="match status" value="1"/>
</dbReference>
<evidence type="ECO:0000256" key="2">
    <source>
        <dbReference type="ARBA" id="ARBA00004572"/>
    </source>
</evidence>
<dbReference type="Gene3D" id="3.40.50.80">
    <property type="entry name" value="Nucleotide-binding domain of ferredoxin-NADP reductase (FNR) module"/>
    <property type="match status" value="1"/>
</dbReference>
<keyword evidence="9" id="KW-0560">Oxidoreductase</keyword>
<evidence type="ECO:0000259" key="13">
    <source>
        <dbReference type="PROSITE" id="PS51384"/>
    </source>
</evidence>
<keyword evidence="5 12" id="KW-0285">Flavoprotein</keyword>
<dbReference type="Pfam" id="PF00175">
    <property type="entry name" value="NAD_binding_1"/>
    <property type="match status" value="1"/>
</dbReference>
<name>A0A4P9XU88_9FUNG</name>
<dbReference type="Gene3D" id="2.40.30.10">
    <property type="entry name" value="Translation factors"/>
    <property type="match status" value="1"/>
</dbReference>
<dbReference type="GO" id="GO:0005741">
    <property type="term" value="C:mitochondrial outer membrane"/>
    <property type="evidence" value="ECO:0007669"/>
    <property type="project" value="UniProtKB-SubCell"/>
</dbReference>
<dbReference type="FunFam" id="2.40.30.10:FF:000069">
    <property type="entry name" value="NADH-cytochrome b5 reductase"/>
    <property type="match status" value="1"/>
</dbReference>
<reference evidence="15" key="1">
    <citation type="journal article" date="2018" name="Nat. Microbiol.">
        <title>Leveraging single-cell genomics to expand the fungal tree of life.</title>
        <authorList>
            <person name="Ahrendt S.R."/>
            <person name="Quandt C.A."/>
            <person name="Ciobanu D."/>
            <person name="Clum A."/>
            <person name="Salamov A."/>
            <person name="Andreopoulos B."/>
            <person name="Cheng J.F."/>
            <person name="Woyke T."/>
            <person name="Pelin A."/>
            <person name="Henrissat B."/>
            <person name="Reynolds N.K."/>
            <person name="Benny G.L."/>
            <person name="Smith M.E."/>
            <person name="James T.Y."/>
            <person name="Grigoriev I.V."/>
        </authorList>
    </citation>
    <scope>NUCLEOTIDE SEQUENCE [LARGE SCALE GENOMIC DNA]</scope>
    <source>
        <strain evidence="15">RSA 1356</strain>
    </source>
</reference>
<keyword evidence="15" id="KW-1185">Reference proteome</keyword>
<dbReference type="InterPro" id="IPR001834">
    <property type="entry name" value="CBR-like"/>
</dbReference>
<feature type="binding site" evidence="12">
    <location>
        <position position="164"/>
    </location>
    <ligand>
        <name>FAD</name>
        <dbReference type="ChEBI" id="CHEBI:57692"/>
    </ligand>
</feature>
<dbReference type="AlphaFoldDB" id="A0A4P9XU88"/>
<evidence type="ECO:0000256" key="1">
    <source>
        <dbReference type="ARBA" id="ARBA00001974"/>
    </source>
</evidence>
<proteinExistence type="inferred from homology"/>
<keyword evidence="10" id="KW-0520">NAD</keyword>
<dbReference type="EC" id="1.6.2.2" evidence="4"/>
<evidence type="ECO:0000313" key="15">
    <source>
        <dbReference type="Proteomes" id="UP000271241"/>
    </source>
</evidence>
<sequence>MRQRYAGAYYYYSSQTQPTAKAAEAPKEAKAPSSALNPKDFKPFKLAEVNDISHNTRHLRFELDSPEQTFGLKVASCVVARLPAAEGQEGDYIIRPYTPISREDEKGHVDFIIKVYPDGKLTQKIFKLKPGDQLEMKGPIPKFPYEANKYKHIGLIAGSYCGITPMLQVARKVLDNANDHTTLSLLFANVTEEDILARKELEDFVAQHPDRIRVHYTLDNPPKGWNQYVGFVSSKMVKETMPEPAEGNIVMVCGPPPMLASVSGPKGPKFTQGEVGGILKELGYNESQVFKF</sequence>
<dbReference type="CDD" id="cd06183">
    <property type="entry name" value="cyt_b5_reduct_like"/>
    <property type="match status" value="1"/>
</dbReference>
<evidence type="ECO:0000256" key="5">
    <source>
        <dbReference type="ARBA" id="ARBA00022630"/>
    </source>
</evidence>
<dbReference type="Pfam" id="PF00970">
    <property type="entry name" value="FAD_binding_6"/>
    <property type="match status" value="1"/>
</dbReference>
<dbReference type="PROSITE" id="PS51384">
    <property type="entry name" value="FAD_FR"/>
    <property type="match status" value="1"/>
</dbReference>
<feature type="binding site" evidence="12">
    <location>
        <position position="96"/>
    </location>
    <ligand>
        <name>FAD</name>
        <dbReference type="ChEBI" id="CHEBI:57692"/>
    </ligand>
</feature>
<evidence type="ECO:0000256" key="10">
    <source>
        <dbReference type="ARBA" id="ARBA00023027"/>
    </source>
</evidence>
<dbReference type="Proteomes" id="UP000271241">
    <property type="component" value="Unassembled WGS sequence"/>
</dbReference>